<evidence type="ECO:0000259" key="3">
    <source>
        <dbReference type="Pfam" id="PF13649"/>
    </source>
</evidence>
<dbReference type="SUPFAM" id="SSF53335">
    <property type="entry name" value="S-adenosyl-L-methionine-dependent methyltransferases"/>
    <property type="match status" value="1"/>
</dbReference>
<keyword evidence="1" id="KW-0489">Methyltransferase</keyword>
<dbReference type="Gene3D" id="3.40.50.150">
    <property type="entry name" value="Vaccinia Virus protein VP39"/>
    <property type="match status" value="1"/>
</dbReference>
<dbReference type="Pfam" id="PF13649">
    <property type="entry name" value="Methyltransf_25"/>
    <property type="match status" value="1"/>
</dbReference>
<dbReference type="OMA" id="QMAFRPR"/>
<name>A0A9J6GX41_HAELO</name>
<comment type="caution">
    <text evidence="4">The sequence shown here is derived from an EMBL/GenBank/DDBJ whole genome shotgun (WGS) entry which is preliminary data.</text>
</comment>
<dbReference type="Proteomes" id="UP000821853">
    <property type="component" value="Chromosome 8"/>
</dbReference>
<sequence>MNNPRFESPLYAKSNSWQRRLNLKVLDLLQMAFRPRDTSRLQFLDLGCGTCDFTQDCLLPRCPPCRRIVAVDASEDMLRYARQNCVSAEIEIDFLNISEDVGNFVEKYGKFDRVYSFFCLNWVKDQRQAMKNVSRLLAHSGECLLVFPAWSPVKMLWRKMAQLDRWKAFSTVSIFSQYKNVQSVA</sequence>
<feature type="domain" description="Methyltransferase" evidence="3">
    <location>
        <begin position="44"/>
        <end position="141"/>
    </location>
</feature>
<dbReference type="GO" id="GO:0008168">
    <property type="term" value="F:methyltransferase activity"/>
    <property type="evidence" value="ECO:0007669"/>
    <property type="project" value="UniProtKB-KW"/>
</dbReference>
<dbReference type="OrthoDB" id="6482745at2759"/>
<dbReference type="EMBL" id="JABSTR010000010">
    <property type="protein sequence ID" value="KAH9379763.1"/>
    <property type="molecule type" value="Genomic_DNA"/>
</dbReference>
<dbReference type="GO" id="GO:0032259">
    <property type="term" value="P:methylation"/>
    <property type="evidence" value="ECO:0007669"/>
    <property type="project" value="UniProtKB-KW"/>
</dbReference>
<evidence type="ECO:0000256" key="1">
    <source>
        <dbReference type="ARBA" id="ARBA00022603"/>
    </source>
</evidence>
<evidence type="ECO:0000256" key="2">
    <source>
        <dbReference type="ARBA" id="ARBA00022679"/>
    </source>
</evidence>
<gene>
    <name evidence="4" type="ORF">HPB48_006355</name>
</gene>
<dbReference type="AlphaFoldDB" id="A0A9J6GX41"/>
<dbReference type="PANTHER" id="PTHR43861">
    <property type="entry name" value="TRANS-ACONITATE 2-METHYLTRANSFERASE-RELATED"/>
    <property type="match status" value="1"/>
</dbReference>
<reference evidence="4 5" key="1">
    <citation type="journal article" date="2020" name="Cell">
        <title>Large-Scale Comparative Analyses of Tick Genomes Elucidate Their Genetic Diversity and Vector Capacities.</title>
        <authorList>
            <consortium name="Tick Genome and Microbiome Consortium (TIGMIC)"/>
            <person name="Jia N."/>
            <person name="Wang J."/>
            <person name="Shi W."/>
            <person name="Du L."/>
            <person name="Sun Y."/>
            <person name="Zhan W."/>
            <person name="Jiang J.F."/>
            <person name="Wang Q."/>
            <person name="Zhang B."/>
            <person name="Ji P."/>
            <person name="Bell-Sakyi L."/>
            <person name="Cui X.M."/>
            <person name="Yuan T.T."/>
            <person name="Jiang B.G."/>
            <person name="Yang W.F."/>
            <person name="Lam T.T."/>
            <person name="Chang Q.C."/>
            <person name="Ding S.J."/>
            <person name="Wang X.J."/>
            <person name="Zhu J.G."/>
            <person name="Ruan X.D."/>
            <person name="Zhao L."/>
            <person name="Wei J.T."/>
            <person name="Ye R.Z."/>
            <person name="Que T.C."/>
            <person name="Du C.H."/>
            <person name="Zhou Y.H."/>
            <person name="Cheng J.X."/>
            <person name="Dai P.F."/>
            <person name="Guo W.B."/>
            <person name="Han X.H."/>
            <person name="Huang E.J."/>
            <person name="Li L.F."/>
            <person name="Wei W."/>
            <person name="Gao Y.C."/>
            <person name="Liu J.Z."/>
            <person name="Shao H.Z."/>
            <person name="Wang X."/>
            <person name="Wang C.C."/>
            <person name="Yang T.C."/>
            <person name="Huo Q.B."/>
            <person name="Li W."/>
            <person name="Chen H.Y."/>
            <person name="Chen S.E."/>
            <person name="Zhou L.G."/>
            <person name="Ni X.B."/>
            <person name="Tian J.H."/>
            <person name="Sheng Y."/>
            <person name="Liu T."/>
            <person name="Pan Y.S."/>
            <person name="Xia L.Y."/>
            <person name="Li J."/>
            <person name="Zhao F."/>
            <person name="Cao W.C."/>
        </authorList>
    </citation>
    <scope>NUCLEOTIDE SEQUENCE [LARGE SCALE GENOMIC DNA]</scope>
    <source>
        <strain evidence="4">HaeL-2018</strain>
    </source>
</reference>
<accession>A0A9J6GX41</accession>
<keyword evidence="2" id="KW-0808">Transferase</keyword>
<dbReference type="InterPro" id="IPR041698">
    <property type="entry name" value="Methyltransf_25"/>
</dbReference>
<protein>
    <recommendedName>
        <fullName evidence="3">Methyltransferase domain-containing protein</fullName>
    </recommendedName>
</protein>
<dbReference type="PANTHER" id="PTHR43861:SF1">
    <property type="entry name" value="TRANS-ACONITATE 2-METHYLTRANSFERASE"/>
    <property type="match status" value="1"/>
</dbReference>
<dbReference type="InterPro" id="IPR029063">
    <property type="entry name" value="SAM-dependent_MTases_sf"/>
</dbReference>
<dbReference type="CDD" id="cd02440">
    <property type="entry name" value="AdoMet_MTases"/>
    <property type="match status" value="1"/>
</dbReference>
<evidence type="ECO:0000313" key="4">
    <source>
        <dbReference type="EMBL" id="KAH9379763.1"/>
    </source>
</evidence>
<organism evidence="4 5">
    <name type="scientific">Haemaphysalis longicornis</name>
    <name type="common">Bush tick</name>
    <dbReference type="NCBI Taxonomy" id="44386"/>
    <lineage>
        <taxon>Eukaryota</taxon>
        <taxon>Metazoa</taxon>
        <taxon>Ecdysozoa</taxon>
        <taxon>Arthropoda</taxon>
        <taxon>Chelicerata</taxon>
        <taxon>Arachnida</taxon>
        <taxon>Acari</taxon>
        <taxon>Parasitiformes</taxon>
        <taxon>Ixodida</taxon>
        <taxon>Ixodoidea</taxon>
        <taxon>Ixodidae</taxon>
        <taxon>Haemaphysalinae</taxon>
        <taxon>Haemaphysalis</taxon>
    </lineage>
</organism>
<keyword evidence="5" id="KW-1185">Reference proteome</keyword>
<dbReference type="VEuPathDB" id="VectorBase:HLOH_044298"/>
<evidence type="ECO:0000313" key="5">
    <source>
        <dbReference type="Proteomes" id="UP000821853"/>
    </source>
</evidence>
<proteinExistence type="predicted"/>